<proteinExistence type="predicted"/>
<sequence>RIVIANALSKWVYSEPAKVTVKADQTTAELQDVSLYVGQAYDADAPFKRVLNKDGQAINAKDVQYYYVNNVLTKELDTTKPGTHQVRIVIANALGKWVYSEPAKVTVKADQTTAELQDVSLYVGQAYDADAPFKRVLNKDGQAINAKDVQYYYVNNVLTKELDTTKPGTHQVRIVIANALSKWVYSEPAKVTVKADQTTAELQDVSLYVGQAYDADAPFKRVLNKDGQAINAKDVQ</sequence>
<name>W7CDV9_9LIST</name>
<keyword evidence="2" id="KW-1185">Reference proteome</keyword>
<evidence type="ECO:0000313" key="1">
    <source>
        <dbReference type="EMBL" id="EUJ33971.1"/>
    </source>
</evidence>
<comment type="caution">
    <text evidence="1">The sequence shown here is derived from an EMBL/GenBank/DDBJ whole genome shotgun (WGS) entry which is preliminary data.</text>
</comment>
<dbReference type="AlphaFoldDB" id="W7CDV9"/>
<dbReference type="EMBL" id="AODH01000088">
    <property type="protein sequence ID" value="EUJ33971.1"/>
    <property type="molecule type" value="Genomic_DNA"/>
</dbReference>
<accession>W7CDV9</accession>
<organism evidence="1 2">
    <name type="scientific">Brochothrix campestris FSL F6-1037</name>
    <dbReference type="NCBI Taxonomy" id="1265861"/>
    <lineage>
        <taxon>Bacteria</taxon>
        <taxon>Bacillati</taxon>
        <taxon>Bacillota</taxon>
        <taxon>Bacilli</taxon>
        <taxon>Bacillales</taxon>
        <taxon>Listeriaceae</taxon>
        <taxon>Brochothrix</taxon>
    </lineage>
</organism>
<reference evidence="1 2" key="1">
    <citation type="submission" date="2012-12" db="EMBL/GenBank/DDBJ databases">
        <title>Novel taxa of Listeriaceae from agricultural environments in the United States.</title>
        <authorList>
            <person name="den Bakker H.C."/>
            <person name="Allred A."/>
            <person name="Warchocki S."/>
            <person name="Wright E.M."/>
            <person name="Burrell A."/>
            <person name="Nightingale K.K."/>
            <person name="Kephart D."/>
            <person name="Wiedmann M."/>
        </authorList>
    </citation>
    <scope>NUCLEOTIDE SEQUENCE [LARGE SCALE GENOMIC DNA]</scope>
    <source>
        <strain evidence="1 2">FSL F6-1037</strain>
    </source>
</reference>
<feature type="non-terminal residue" evidence="1">
    <location>
        <position position="236"/>
    </location>
</feature>
<dbReference type="Proteomes" id="UP000019243">
    <property type="component" value="Unassembled WGS sequence"/>
</dbReference>
<protein>
    <submittedName>
        <fullName evidence="1">Cell wall anchor domain-containing protein</fullName>
    </submittedName>
</protein>
<evidence type="ECO:0000313" key="2">
    <source>
        <dbReference type="Proteomes" id="UP000019243"/>
    </source>
</evidence>
<feature type="non-terminal residue" evidence="1">
    <location>
        <position position="1"/>
    </location>
</feature>
<gene>
    <name evidence="1" type="ORF">BCAMP_12872</name>
</gene>